<dbReference type="GO" id="GO:0000045">
    <property type="term" value="P:autophagosome assembly"/>
    <property type="evidence" value="ECO:0007669"/>
    <property type="project" value="TreeGrafter"/>
</dbReference>
<dbReference type="PANTHER" id="PTHR13292">
    <property type="entry name" value="AUTOPHAGY-RELATED PROTEIN 101"/>
    <property type="match status" value="1"/>
</dbReference>
<feature type="region of interest" description="Disordered" evidence="4">
    <location>
        <begin position="202"/>
        <end position="235"/>
    </location>
</feature>
<sequence length="235" mass="26994">MTTLQQEFNLEMTSLPRDQVKDVLRGLLHSIFFHRLLVNVLPRELRVLNTTVSITDSPDVENLIEEKIAEFLQNSNSPTQVKQGKVAVLFYEKRLKKNWFQFSKSEEFVCWEQWDITLNLAQSPKSEQARIEKLKSMKSVENQFIQNLMKILKIVNDYKEHIPSITTTEGNPFPYQIAIQSQSEAWNSMIKRMLVTDAPTIEKSTSSPITQNTANVSSKASSRPSSIIRSDRGMS</sequence>
<protein>
    <recommendedName>
        <fullName evidence="2">Autophagy-related protein 101</fullName>
    </recommendedName>
</protein>
<evidence type="ECO:0000313" key="6">
    <source>
        <dbReference type="Proteomes" id="UP000053815"/>
    </source>
</evidence>
<dbReference type="EMBL" id="DF836309">
    <property type="protein sequence ID" value="GAN02349.1"/>
    <property type="molecule type" value="Genomic_DNA"/>
</dbReference>
<dbReference type="STRING" id="91626.A0A0C9M6H2"/>
<dbReference type="OrthoDB" id="10259639at2759"/>
<name>A0A0C9M6H2_9FUNG</name>
<comment type="similarity">
    <text evidence="1">Belongs to the ATG101 family.</text>
</comment>
<dbReference type="PANTHER" id="PTHR13292:SF0">
    <property type="entry name" value="AUTOPHAGY-RELATED PROTEIN 101"/>
    <property type="match status" value="1"/>
</dbReference>
<gene>
    <name evidence="5" type="ORF">MAM1_0020d01792</name>
</gene>
<evidence type="ECO:0000256" key="4">
    <source>
        <dbReference type="SAM" id="MobiDB-lite"/>
    </source>
</evidence>
<accession>A0A0C9M6H2</accession>
<reference evidence="5" key="1">
    <citation type="submission" date="2014-09" db="EMBL/GenBank/DDBJ databases">
        <title>Draft genome sequence of an oleaginous Mucoromycotina fungus Mucor ambiguus NBRC6742.</title>
        <authorList>
            <person name="Takeda I."/>
            <person name="Yamane N."/>
            <person name="Morita T."/>
            <person name="Tamano K."/>
            <person name="Machida M."/>
            <person name="Baker S."/>
            <person name="Koike H."/>
        </authorList>
    </citation>
    <scope>NUCLEOTIDE SEQUENCE</scope>
    <source>
        <strain evidence="5">NBRC 6742</strain>
    </source>
</reference>
<keyword evidence="3" id="KW-0072">Autophagy</keyword>
<proteinExistence type="inferred from homology"/>
<dbReference type="GO" id="GO:0019901">
    <property type="term" value="F:protein kinase binding"/>
    <property type="evidence" value="ECO:0007669"/>
    <property type="project" value="TreeGrafter"/>
</dbReference>
<dbReference type="AlphaFoldDB" id="A0A0C9M6H2"/>
<evidence type="ECO:0000256" key="1">
    <source>
        <dbReference type="ARBA" id="ARBA00007130"/>
    </source>
</evidence>
<dbReference type="GO" id="GO:1990316">
    <property type="term" value="C:Atg1/ULK1 kinase complex"/>
    <property type="evidence" value="ECO:0007669"/>
    <property type="project" value="TreeGrafter"/>
</dbReference>
<feature type="compositionally biased region" description="Low complexity" evidence="4">
    <location>
        <begin position="217"/>
        <end position="228"/>
    </location>
</feature>
<dbReference type="Proteomes" id="UP000053815">
    <property type="component" value="Unassembled WGS sequence"/>
</dbReference>
<organism evidence="5">
    <name type="scientific">Mucor ambiguus</name>
    <dbReference type="NCBI Taxonomy" id="91626"/>
    <lineage>
        <taxon>Eukaryota</taxon>
        <taxon>Fungi</taxon>
        <taxon>Fungi incertae sedis</taxon>
        <taxon>Mucoromycota</taxon>
        <taxon>Mucoromycotina</taxon>
        <taxon>Mucoromycetes</taxon>
        <taxon>Mucorales</taxon>
        <taxon>Mucorineae</taxon>
        <taxon>Mucoraceae</taxon>
        <taxon>Mucor</taxon>
    </lineage>
</organism>
<dbReference type="InterPro" id="IPR012445">
    <property type="entry name" value="ATG101"/>
</dbReference>
<keyword evidence="6" id="KW-1185">Reference proteome</keyword>
<evidence type="ECO:0000256" key="3">
    <source>
        <dbReference type="ARBA" id="ARBA00023006"/>
    </source>
</evidence>
<feature type="compositionally biased region" description="Polar residues" evidence="4">
    <location>
        <begin position="202"/>
        <end position="216"/>
    </location>
</feature>
<evidence type="ECO:0000256" key="2">
    <source>
        <dbReference type="ARBA" id="ARBA00018874"/>
    </source>
</evidence>
<dbReference type="Pfam" id="PF07855">
    <property type="entry name" value="ATG101"/>
    <property type="match status" value="1"/>
</dbReference>
<dbReference type="GO" id="GO:0000407">
    <property type="term" value="C:phagophore assembly site"/>
    <property type="evidence" value="ECO:0007669"/>
    <property type="project" value="TreeGrafter"/>
</dbReference>
<evidence type="ECO:0000313" key="5">
    <source>
        <dbReference type="EMBL" id="GAN02349.1"/>
    </source>
</evidence>